<evidence type="ECO:0000313" key="2">
    <source>
        <dbReference type="EMBL" id="SNX47248.1"/>
    </source>
</evidence>
<dbReference type="AlphaFoldDB" id="A0A240EEY0"/>
<dbReference type="InterPro" id="IPR021207">
    <property type="entry name" value="Integr_conj_element_PFL4705"/>
</dbReference>
<dbReference type="Proteomes" id="UP000219336">
    <property type="component" value="Unassembled WGS sequence"/>
</dbReference>
<gene>
    <name evidence="2" type="ORF">VTH8203_00849</name>
</gene>
<feature type="coiled-coil region" evidence="1">
    <location>
        <begin position="74"/>
        <end position="124"/>
    </location>
</feature>
<protein>
    <recommendedName>
        <fullName evidence="4">Bacterial conjugation TrbI-like protein</fullName>
    </recommendedName>
</protein>
<evidence type="ECO:0000313" key="3">
    <source>
        <dbReference type="Proteomes" id="UP000219336"/>
    </source>
</evidence>
<organism evidence="2 3">
    <name type="scientific">Vibrio thalassae</name>
    <dbReference type="NCBI Taxonomy" id="1243014"/>
    <lineage>
        <taxon>Bacteria</taxon>
        <taxon>Pseudomonadati</taxon>
        <taxon>Pseudomonadota</taxon>
        <taxon>Gammaproteobacteria</taxon>
        <taxon>Vibrionales</taxon>
        <taxon>Vibrionaceae</taxon>
        <taxon>Vibrio</taxon>
    </lineage>
</organism>
<dbReference type="EMBL" id="OANU01000006">
    <property type="protein sequence ID" value="SNX47248.1"/>
    <property type="molecule type" value="Genomic_DNA"/>
</dbReference>
<dbReference type="NCBIfam" id="TIGR03752">
    <property type="entry name" value="conj_TIGR03752"/>
    <property type="match status" value="1"/>
</dbReference>
<accession>A0A240EEY0</accession>
<reference evidence="3" key="1">
    <citation type="submission" date="2016-06" db="EMBL/GenBank/DDBJ databases">
        <authorList>
            <person name="Rodrigo-Torres L."/>
            <person name="Arahal R.D."/>
            <person name="Lucena T."/>
        </authorList>
    </citation>
    <scope>NUCLEOTIDE SEQUENCE [LARGE SCALE GENOMIC DNA]</scope>
    <source>
        <strain evidence="3">CECT8203</strain>
    </source>
</reference>
<evidence type="ECO:0000256" key="1">
    <source>
        <dbReference type="SAM" id="Coils"/>
    </source>
</evidence>
<evidence type="ECO:0008006" key="4">
    <source>
        <dbReference type="Google" id="ProtNLM"/>
    </source>
</evidence>
<keyword evidence="3" id="KW-1185">Reference proteome</keyword>
<dbReference type="RefSeq" id="WP_096992539.1">
    <property type="nucleotide sequence ID" value="NZ_JBHSII010000006.1"/>
</dbReference>
<sequence length="484" mass="52755">MKVSINVAISALVIVAGVYIVFQDDEPTMSVDEQLEKTKSALDSELDQGGDPLSNTNSTLRTLVARDIQRKDSISALETQIKTLQDSLDRERRNNASNNNDDKYHTLEQKYLGLMGEIEALKNTPPPFEAPSQVPKSVAGGAPIIEPIETNEGTENVLIEQFKQPANQWLNETISVEVEPISSATQVSNGTFTVEQKDAVIVINEKTGAQERQYPTLFLAEGNSASTPLDDFTNTIDTESQNEQSLVPIYTVPANSTLFGSVGMSALLGRVPINNEVSNPFRFKVLVGNDNLATNGLYIPNIQSMVASGEAYGDFTLECVRGNLDKITFTFNDGTVRQIIGEVNENNIRESLGWISDKDGVPCIPGQYITNFPSYMAKQAALTGASSFAASLANSAVTTSTNADGVTVEVVQDSLQKAAGDGITNGTDEISKWHAERQQSAFDVVFVETGTPLVLNIEQSLHIDYELDGRKLYHQANAEEYLQW</sequence>
<dbReference type="OrthoDB" id="7061550at2"/>
<keyword evidence="1" id="KW-0175">Coiled coil</keyword>
<proteinExistence type="predicted"/>
<name>A0A240EEY0_9VIBR</name>